<dbReference type="GO" id="GO:0019867">
    <property type="term" value="C:outer membrane"/>
    <property type="evidence" value="ECO:0007669"/>
    <property type="project" value="InterPro"/>
</dbReference>
<feature type="chain" id="PRO_5012263661" evidence="5">
    <location>
        <begin position="30"/>
        <end position="581"/>
    </location>
</feature>
<evidence type="ECO:0000259" key="6">
    <source>
        <dbReference type="Pfam" id="PF03865"/>
    </source>
</evidence>
<feature type="domain" description="POTRA" evidence="7">
    <location>
        <begin position="164"/>
        <end position="221"/>
    </location>
</feature>
<keyword evidence="2" id="KW-0812">Transmembrane</keyword>
<evidence type="ECO:0000259" key="8">
    <source>
        <dbReference type="Pfam" id="PF08479"/>
    </source>
</evidence>
<dbReference type="PANTHER" id="PTHR34597:SF3">
    <property type="entry name" value="OUTER MEMBRANE TRANSPORTER CDIB"/>
    <property type="match status" value="1"/>
</dbReference>
<dbReference type="InterPro" id="IPR010827">
    <property type="entry name" value="BamA/TamA_POTRA"/>
</dbReference>
<protein>
    <submittedName>
        <fullName evidence="9">Hemolysin activation/secretion protein</fullName>
    </submittedName>
</protein>
<feature type="domain" description="Haemolysin activator HlyB C-terminal" evidence="6">
    <location>
        <begin position="225"/>
        <end position="494"/>
    </location>
</feature>
<evidence type="ECO:0000256" key="5">
    <source>
        <dbReference type="SAM" id="SignalP"/>
    </source>
</evidence>
<dbReference type="AlphaFoldDB" id="A0A239H966"/>
<evidence type="ECO:0000313" key="10">
    <source>
        <dbReference type="Proteomes" id="UP000198339"/>
    </source>
</evidence>
<keyword evidence="5" id="KW-0732">Signal</keyword>
<dbReference type="RefSeq" id="WP_089215598.1">
    <property type="nucleotide sequence ID" value="NZ_FZPA01000005.1"/>
</dbReference>
<dbReference type="InterPro" id="IPR013686">
    <property type="entry name" value="Polypept-transport_assoc_ShlB"/>
</dbReference>
<name>A0A239H966_9SPHN</name>
<feature type="domain" description="Polypeptide-transport-associated ShlB-type" evidence="8">
    <location>
        <begin position="97"/>
        <end position="163"/>
    </location>
</feature>
<dbReference type="GO" id="GO:0008320">
    <property type="term" value="F:protein transmembrane transporter activity"/>
    <property type="evidence" value="ECO:0007669"/>
    <property type="project" value="TreeGrafter"/>
</dbReference>
<proteinExistence type="predicted"/>
<evidence type="ECO:0000256" key="1">
    <source>
        <dbReference type="ARBA" id="ARBA00022452"/>
    </source>
</evidence>
<dbReference type="InterPro" id="IPR051544">
    <property type="entry name" value="TPS_OM_transporter"/>
</dbReference>
<evidence type="ECO:0000256" key="2">
    <source>
        <dbReference type="ARBA" id="ARBA00022692"/>
    </source>
</evidence>
<dbReference type="PROSITE" id="PS51257">
    <property type="entry name" value="PROKAR_LIPOPROTEIN"/>
    <property type="match status" value="1"/>
</dbReference>
<dbReference type="InterPro" id="IPR005565">
    <property type="entry name" value="Hemolysn_activator_HlyB_C"/>
</dbReference>
<dbReference type="PANTHER" id="PTHR34597">
    <property type="entry name" value="SLR1661 PROTEIN"/>
    <property type="match status" value="1"/>
</dbReference>
<dbReference type="Pfam" id="PF07244">
    <property type="entry name" value="POTRA"/>
    <property type="match status" value="1"/>
</dbReference>
<dbReference type="Gene3D" id="2.40.160.50">
    <property type="entry name" value="membrane protein fhac: a member of the omp85/tpsb transporter family"/>
    <property type="match status" value="1"/>
</dbReference>
<keyword evidence="1" id="KW-0472">Membrane</keyword>
<accession>A0A239H966</accession>
<gene>
    <name evidence="9" type="ORF">SAMN06295955_10542</name>
</gene>
<dbReference type="GO" id="GO:0046819">
    <property type="term" value="P:protein secretion by the type V secretion system"/>
    <property type="evidence" value="ECO:0007669"/>
    <property type="project" value="TreeGrafter"/>
</dbReference>
<dbReference type="Pfam" id="PF03865">
    <property type="entry name" value="ShlB"/>
    <property type="match status" value="1"/>
</dbReference>
<dbReference type="Gene3D" id="3.10.20.310">
    <property type="entry name" value="membrane protein fhac"/>
    <property type="match status" value="1"/>
</dbReference>
<organism evidence="9 10">
    <name type="scientific">Sphingopyxis indica</name>
    <dbReference type="NCBI Taxonomy" id="436663"/>
    <lineage>
        <taxon>Bacteria</taxon>
        <taxon>Pseudomonadati</taxon>
        <taxon>Pseudomonadota</taxon>
        <taxon>Alphaproteobacteria</taxon>
        <taxon>Sphingomonadales</taxon>
        <taxon>Sphingomonadaceae</taxon>
        <taxon>Sphingopyxis</taxon>
    </lineage>
</organism>
<reference evidence="9 10" key="1">
    <citation type="submission" date="2017-06" db="EMBL/GenBank/DDBJ databases">
        <authorList>
            <person name="Kim H.J."/>
            <person name="Triplett B.A."/>
        </authorList>
    </citation>
    <scope>NUCLEOTIDE SEQUENCE [LARGE SCALE GENOMIC DNA]</scope>
    <source>
        <strain evidence="9 10">DS15</strain>
    </source>
</reference>
<keyword evidence="3" id="KW-0998">Cell outer membrane</keyword>
<sequence>MIRCIALSSSGVLALALFAGLACPTAASAQDFERVLPKAPPPQPVEDAVEPATPPDVSDDQTVLVPNLQGVVFEPGSGLTDAAAGAAPAGTGAVSARGLPPLETPEFAAQVQPYVGKPLTRAGLEAIAQLARDAYRDADRPFVEVSVPQQNIASGVVRLLVTEYRVGDISVTGNRHFSTELIRGMADLEPGDTLTLPTVREALHDYNQNPFLTVNAVTSPGSETGLTDVRLEAQDRLPLRVYGGYDNQGARTLGRNEWFVGFNWGNVFGSGQTFSYQFTRSFTGGYTSHSASDVIPLNPTDSLLIYGAYAIQKPDLGNIFTSKGHSGLVSARWAHDLNDRAGGRQTLRMGADFIRTDNNLDFLGIRILDSSVDVVQFPFIYSGSFPDEHGETAVEASLTFSPGNITAHNDDASLQMLVPYADATYMYVRASATRTNFFEGENSLIVRGLFQMASANLPFSEQLAGGGFGAVRGYEPNAALGSNGLLLSSEVRSAPFSLLGLKGEFEDYMQIGLFLEYARLWQVKDFPDIPGATDLASVGVALNYQIGRHASVQLNVGQQLFALPGERHGDTRGAIVATISY</sequence>
<evidence type="ECO:0000259" key="7">
    <source>
        <dbReference type="Pfam" id="PF07244"/>
    </source>
</evidence>
<dbReference type="EMBL" id="FZPA01000005">
    <property type="protein sequence ID" value="SNS77949.1"/>
    <property type="molecule type" value="Genomic_DNA"/>
</dbReference>
<dbReference type="GO" id="GO:0098046">
    <property type="term" value="C:type V protein secretion system complex"/>
    <property type="evidence" value="ECO:0007669"/>
    <property type="project" value="TreeGrafter"/>
</dbReference>
<feature type="signal peptide" evidence="5">
    <location>
        <begin position="1"/>
        <end position="29"/>
    </location>
</feature>
<dbReference type="Proteomes" id="UP000198339">
    <property type="component" value="Unassembled WGS sequence"/>
</dbReference>
<dbReference type="Pfam" id="PF08479">
    <property type="entry name" value="POTRA_2"/>
    <property type="match status" value="1"/>
</dbReference>
<feature type="region of interest" description="Disordered" evidence="4">
    <location>
        <begin position="36"/>
        <end position="59"/>
    </location>
</feature>
<dbReference type="OrthoDB" id="290122at2"/>
<evidence type="ECO:0000313" key="9">
    <source>
        <dbReference type="EMBL" id="SNS77949.1"/>
    </source>
</evidence>
<keyword evidence="10" id="KW-1185">Reference proteome</keyword>
<evidence type="ECO:0000256" key="4">
    <source>
        <dbReference type="SAM" id="MobiDB-lite"/>
    </source>
</evidence>
<keyword evidence="1" id="KW-1134">Transmembrane beta strand</keyword>
<evidence type="ECO:0000256" key="3">
    <source>
        <dbReference type="ARBA" id="ARBA00023237"/>
    </source>
</evidence>